<dbReference type="Gene3D" id="3.40.50.1000">
    <property type="entry name" value="HAD superfamily/HAD-like"/>
    <property type="match status" value="1"/>
</dbReference>
<dbReference type="Pfam" id="PF09419">
    <property type="entry name" value="PGP_phosphatase"/>
    <property type="match status" value="1"/>
</dbReference>
<dbReference type="SUPFAM" id="SSF56784">
    <property type="entry name" value="HAD-like"/>
    <property type="match status" value="1"/>
</dbReference>
<dbReference type="NCBIfam" id="TIGR01662">
    <property type="entry name" value="HAD-SF-IIIA"/>
    <property type="match status" value="1"/>
</dbReference>
<gene>
    <name evidence="1" type="ORF">IAD41_07160</name>
</gene>
<sequence length="159" mass="18203">MFLKPDYNIESIYAIDLEELKAQGIKALLFDLDSTIMASKSASYFSETREWLDKVKKDFFVGVISNNNNPAYEEKVRAVSEFPMLFNAKKPNVKLGVEFLKKHGINPKDAVMVGDRPLTDVWFGKKLGCKTILVDSITAKTEKKVVRFVRKLERLCVRH</sequence>
<evidence type="ECO:0000313" key="2">
    <source>
        <dbReference type="Proteomes" id="UP000824139"/>
    </source>
</evidence>
<dbReference type="Proteomes" id="UP000824139">
    <property type="component" value="Unassembled WGS sequence"/>
</dbReference>
<name>A0A9D1FXQ1_9BACT</name>
<reference evidence="1" key="1">
    <citation type="submission" date="2020-10" db="EMBL/GenBank/DDBJ databases">
        <authorList>
            <person name="Gilroy R."/>
        </authorList>
    </citation>
    <scope>NUCLEOTIDE SEQUENCE</scope>
    <source>
        <strain evidence="1">CHK152-2994</strain>
    </source>
</reference>
<reference evidence="1" key="2">
    <citation type="journal article" date="2021" name="PeerJ">
        <title>Extensive microbial diversity within the chicken gut microbiome revealed by metagenomics and culture.</title>
        <authorList>
            <person name="Gilroy R."/>
            <person name="Ravi A."/>
            <person name="Getino M."/>
            <person name="Pursley I."/>
            <person name="Horton D.L."/>
            <person name="Alikhan N.F."/>
            <person name="Baker D."/>
            <person name="Gharbi K."/>
            <person name="Hall N."/>
            <person name="Watson M."/>
            <person name="Adriaenssens E.M."/>
            <person name="Foster-Nyarko E."/>
            <person name="Jarju S."/>
            <person name="Secka A."/>
            <person name="Antonio M."/>
            <person name="Oren A."/>
            <person name="Chaudhuri R.R."/>
            <person name="La Ragione R."/>
            <person name="Hildebrand F."/>
            <person name="Pallen M.J."/>
        </authorList>
    </citation>
    <scope>NUCLEOTIDE SEQUENCE</scope>
    <source>
        <strain evidence="1">CHK152-2994</strain>
    </source>
</reference>
<comment type="caution">
    <text evidence="1">The sequence shown here is derived from an EMBL/GenBank/DDBJ whole genome shotgun (WGS) entry which is preliminary data.</text>
</comment>
<organism evidence="1 2">
    <name type="scientific">Candidatus Scatenecus faecavium</name>
    <dbReference type="NCBI Taxonomy" id="2840915"/>
    <lineage>
        <taxon>Bacteria</taxon>
        <taxon>Candidatus Scatenecus</taxon>
    </lineage>
</organism>
<dbReference type="InterPro" id="IPR006549">
    <property type="entry name" value="HAD-SF_hydro_IIIA"/>
</dbReference>
<dbReference type="InterPro" id="IPR010021">
    <property type="entry name" value="PGPP1/Gep4"/>
</dbReference>
<dbReference type="PANTHER" id="PTHR19288">
    <property type="entry name" value="4-NITROPHENYLPHOSPHATASE-RELATED"/>
    <property type="match status" value="1"/>
</dbReference>
<dbReference type="NCBIfam" id="TIGR01668">
    <property type="entry name" value="YqeG_hyp_ppase"/>
    <property type="match status" value="1"/>
</dbReference>
<dbReference type="InterPro" id="IPR036412">
    <property type="entry name" value="HAD-like_sf"/>
</dbReference>
<dbReference type="PANTHER" id="PTHR19288:SF25">
    <property type="entry name" value="PHOSPHATIDYLGLYCEROPHOSPHATASE GEP4, MITOCHONDRIAL"/>
    <property type="match status" value="1"/>
</dbReference>
<evidence type="ECO:0000313" key="1">
    <source>
        <dbReference type="EMBL" id="HIS83366.1"/>
    </source>
</evidence>
<dbReference type="InterPro" id="IPR027706">
    <property type="entry name" value="PGP_Pase"/>
</dbReference>
<proteinExistence type="predicted"/>
<dbReference type="GO" id="GO:0008962">
    <property type="term" value="F:phosphatidylglycerophosphatase activity"/>
    <property type="evidence" value="ECO:0007669"/>
    <property type="project" value="InterPro"/>
</dbReference>
<accession>A0A9D1FXQ1</accession>
<protein>
    <submittedName>
        <fullName evidence="1">YqeG family HAD IIIA-type phosphatase</fullName>
    </submittedName>
</protein>
<dbReference type="EMBL" id="DVJO01000155">
    <property type="protein sequence ID" value="HIS83366.1"/>
    <property type="molecule type" value="Genomic_DNA"/>
</dbReference>
<dbReference type="GO" id="GO:0005737">
    <property type="term" value="C:cytoplasm"/>
    <property type="evidence" value="ECO:0007669"/>
    <property type="project" value="TreeGrafter"/>
</dbReference>
<dbReference type="AlphaFoldDB" id="A0A9D1FXQ1"/>
<dbReference type="InterPro" id="IPR023214">
    <property type="entry name" value="HAD_sf"/>
</dbReference>